<dbReference type="InterPro" id="IPR009937">
    <property type="entry name" value="Phage_holin_3_6"/>
</dbReference>
<evidence type="ECO:0000313" key="3">
    <source>
        <dbReference type="Proteomes" id="UP000252167"/>
    </source>
</evidence>
<evidence type="ECO:0000256" key="1">
    <source>
        <dbReference type="SAM" id="Phobius"/>
    </source>
</evidence>
<dbReference type="Proteomes" id="UP000252167">
    <property type="component" value="Unassembled WGS sequence"/>
</dbReference>
<feature type="transmembrane region" description="Helical" evidence="1">
    <location>
        <begin position="75"/>
        <end position="97"/>
    </location>
</feature>
<keyword evidence="3" id="KW-1185">Reference proteome</keyword>
<reference evidence="2 3" key="1">
    <citation type="submission" date="2018-01" db="EMBL/GenBank/DDBJ databases">
        <title>Glutamicibacter soli strain NHPC-3 Whole genome sequence and assembly.</title>
        <authorList>
            <person name="Choudhury P."/>
            <person name="Gupta D."/>
            <person name="Sengupta K."/>
            <person name="Jawed A."/>
            <person name="Sultana N."/>
            <person name="Saha P."/>
        </authorList>
    </citation>
    <scope>NUCLEOTIDE SEQUENCE [LARGE SCALE GENOMIC DNA]</scope>
    <source>
        <strain evidence="2 3">NHPC-3</strain>
    </source>
</reference>
<protein>
    <submittedName>
        <fullName evidence="2">Phage holin family protein</fullName>
    </submittedName>
</protein>
<sequence>MEEPNTLGTLFSDLTQNVSVLVRQEVELAKTELKESASNAGKGAGMYAGAGIAAHFVLLFLSVAAWVGIGQWTGHGWSAVIVAVIWAVIAAILAVVARKQLKSVKGMPKTAQTVKKIPSAFNPKEETR</sequence>
<name>A0A365YHE5_9MICC</name>
<dbReference type="RefSeq" id="WP_060616989.1">
    <property type="nucleotide sequence ID" value="NZ_CM125969.1"/>
</dbReference>
<keyword evidence="1" id="KW-0472">Membrane</keyword>
<gene>
    <name evidence="2" type="ORF">C1H84_08350</name>
</gene>
<dbReference type="AlphaFoldDB" id="A0A365YHE5"/>
<feature type="transmembrane region" description="Helical" evidence="1">
    <location>
        <begin position="44"/>
        <end position="69"/>
    </location>
</feature>
<evidence type="ECO:0000313" key="2">
    <source>
        <dbReference type="EMBL" id="RBM01837.1"/>
    </source>
</evidence>
<accession>A0A365YHE5</accession>
<keyword evidence="1" id="KW-1133">Transmembrane helix</keyword>
<comment type="caution">
    <text evidence="2">The sequence shown here is derived from an EMBL/GenBank/DDBJ whole genome shotgun (WGS) entry which is preliminary data.</text>
</comment>
<dbReference type="Pfam" id="PF07332">
    <property type="entry name" value="Phage_holin_3_6"/>
    <property type="match status" value="1"/>
</dbReference>
<proteinExistence type="predicted"/>
<keyword evidence="1" id="KW-0812">Transmembrane</keyword>
<organism evidence="2 3">
    <name type="scientific">Glutamicibacter soli</name>
    <dbReference type="NCBI Taxonomy" id="453836"/>
    <lineage>
        <taxon>Bacteria</taxon>
        <taxon>Bacillati</taxon>
        <taxon>Actinomycetota</taxon>
        <taxon>Actinomycetes</taxon>
        <taxon>Micrococcales</taxon>
        <taxon>Micrococcaceae</taxon>
        <taxon>Glutamicibacter</taxon>
    </lineage>
</organism>
<dbReference type="EMBL" id="POAF01000003">
    <property type="protein sequence ID" value="RBM01837.1"/>
    <property type="molecule type" value="Genomic_DNA"/>
</dbReference>